<reference evidence="4" key="1">
    <citation type="submission" date="2017-09" db="EMBL/GenBank/DDBJ databases">
        <title>Depth-based differentiation of microbial function through sediment-hosted aquifers and enrichment of novel symbionts in the deep terrestrial subsurface.</title>
        <authorList>
            <person name="Probst A.J."/>
            <person name="Ladd B."/>
            <person name="Jarett J.K."/>
            <person name="Geller-Mcgrath D.E."/>
            <person name="Sieber C.M.K."/>
            <person name="Emerson J.B."/>
            <person name="Anantharaman K."/>
            <person name="Thomas B.C."/>
            <person name="Malmstrom R."/>
            <person name="Stieglmeier M."/>
            <person name="Klingl A."/>
            <person name="Woyke T."/>
            <person name="Ryan C.M."/>
            <person name="Banfield J.F."/>
        </authorList>
    </citation>
    <scope>NUCLEOTIDE SEQUENCE [LARGE SCALE GENOMIC DNA]</scope>
</reference>
<organism evidence="3 4">
    <name type="scientific">Candidatus Shapirobacteria bacterium CG_4_10_14_0_2_um_filter_40_12</name>
    <dbReference type="NCBI Taxonomy" id="1974871"/>
    <lineage>
        <taxon>Bacteria</taxon>
        <taxon>Candidatus Shapironibacteriota</taxon>
    </lineage>
</organism>
<dbReference type="Pfam" id="PF00535">
    <property type="entry name" value="Glycos_transf_2"/>
    <property type="match status" value="1"/>
</dbReference>
<accession>A0A2M7TRX8</accession>
<dbReference type="InterPro" id="IPR001173">
    <property type="entry name" value="Glyco_trans_2-like"/>
</dbReference>
<dbReference type="Gene3D" id="3.90.550.10">
    <property type="entry name" value="Spore Coat Polysaccharide Biosynthesis Protein SpsA, Chain A"/>
    <property type="match status" value="1"/>
</dbReference>
<comment type="caution">
    <text evidence="3">The sequence shown here is derived from an EMBL/GenBank/DDBJ whole genome shotgun (WGS) entry which is preliminary data.</text>
</comment>
<protein>
    <recommendedName>
        <fullName evidence="2">Glycosyltransferase 2-like domain-containing protein</fullName>
    </recommendedName>
</protein>
<feature type="transmembrane region" description="Helical" evidence="1">
    <location>
        <begin position="195"/>
        <end position="215"/>
    </location>
</feature>
<feature type="transmembrane region" description="Helical" evidence="1">
    <location>
        <begin position="270"/>
        <end position="288"/>
    </location>
</feature>
<feature type="domain" description="Glycosyltransferase 2-like" evidence="2">
    <location>
        <begin position="5"/>
        <end position="136"/>
    </location>
</feature>
<evidence type="ECO:0000313" key="3">
    <source>
        <dbReference type="EMBL" id="PIZ58292.1"/>
    </source>
</evidence>
<dbReference type="SUPFAM" id="SSF53448">
    <property type="entry name" value="Nucleotide-diphospho-sugar transferases"/>
    <property type="match status" value="1"/>
</dbReference>
<dbReference type="AlphaFoldDB" id="A0A2M7TRX8"/>
<evidence type="ECO:0000259" key="2">
    <source>
        <dbReference type="Pfam" id="PF00535"/>
    </source>
</evidence>
<keyword evidence="1" id="KW-1133">Transmembrane helix</keyword>
<sequence length="293" mass="34254">MTLVSIGILNYYSANLLKRSVDSIIKNHPGFKDHEFIIVNNSLEEENLVKRYITQWKEQGLNICGIYNLENKYYAPAYNQAFKKASGKYFCFLNADTRFESNSISKMVNFLEDHTDYDMVGGRLIKPNGETQKTCSMLPDLSAEFFWNTFISKIFQKLGGIPGKYKEFKYYDWDRLSSREVESVCNAFCLIRSKVFAQVGGFGTNLFFWYTEYYLGTELKKQNKKTYFLAEAEVIHEESYSTRKLSRIQFYSLLIHDKYFFYRGKGYSRVGAGMIVLIFTIFEAYKIFGFSKV</sequence>
<dbReference type="PANTHER" id="PTHR43179:SF7">
    <property type="entry name" value="RHAMNOSYLTRANSFERASE WBBL"/>
    <property type="match status" value="1"/>
</dbReference>
<evidence type="ECO:0000256" key="1">
    <source>
        <dbReference type="SAM" id="Phobius"/>
    </source>
</evidence>
<dbReference type="Proteomes" id="UP000229336">
    <property type="component" value="Unassembled WGS sequence"/>
</dbReference>
<name>A0A2M7TRX8_9BACT</name>
<proteinExistence type="predicted"/>
<dbReference type="EMBL" id="PFNX01000071">
    <property type="protein sequence ID" value="PIZ58292.1"/>
    <property type="molecule type" value="Genomic_DNA"/>
</dbReference>
<dbReference type="PANTHER" id="PTHR43179">
    <property type="entry name" value="RHAMNOSYLTRANSFERASE WBBL"/>
    <property type="match status" value="1"/>
</dbReference>
<keyword evidence="1" id="KW-0472">Membrane</keyword>
<gene>
    <name evidence="3" type="ORF">COY20_03935</name>
</gene>
<dbReference type="InterPro" id="IPR029044">
    <property type="entry name" value="Nucleotide-diphossugar_trans"/>
</dbReference>
<evidence type="ECO:0000313" key="4">
    <source>
        <dbReference type="Proteomes" id="UP000229336"/>
    </source>
</evidence>
<keyword evidence="1" id="KW-0812">Transmembrane</keyword>